<name>A0A3G8YLY4_9DEIO</name>
<dbReference type="OrthoDB" id="163449at2"/>
<dbReference type="GO" id="GO:0006355">
    <property type="term" value="P:regulation of DNA-templated transcription"/>
    <property type="evidence" value="ECO:0007669"/>
    <property type="project" value="InterPro"/>
</dbReference>
<dbReference type="EMBL" id="CP034183">
    <property type="protein sequence ID" value="AZI42641.1"/>
    <property type="molecule type" value="Genomic_DNA"/>
</dbReference>
<protein>
    <submittedName>
        <fullName evidence="1">Ribbon-helix-helix protein, CopG family</fullName>
    </submittedName>
</protein>
<organism evidence="1 2">
    <name type="scientific">Deinococcus psychrotolerans</name>
    <dbReference type="NCBI Taxonomy" id="2489213"/>
    <lineage>
        <taxon>Bacteria</taxon>
        <taxon>Thermotogati</taxon>
        <taxon>Deinococcota</taxon>
        <taxon>Deinococci</taxon>
        <taxon>Deinococcales</taxon>
        <taxon>Deinococcaceae</taxon>
        <taxon>Deinococcus</taxon>
    </lineage>
</organism>
<accession>A0A3G8YLY4</accession>
<dbReference type="RefSeq" id="WP_124869627.1">
    <property type="nucleotide sequence ID" value="NZ_CP034183.1"/>
</dbReference>
<sequence length="35" mass="3763">MKTVQMALDDELLSAVDLAAGKGQETRSAFIRIAL</sequence>
<evidence type="ECO:0000313" key="1">
    <source>
        <dbReference type="EMBL" id="AZI42641.1"/>
    </source>
</evidence>
<gene>
    <name evidence="1" type="ORF">EHF33_07670</name>
</gene>
<evidence type="ECO:0000313" key="2">
    <source>
        <dbReference type="Proteomes" id="UP000276417"/>
    </source>
</evidence>
<dbReference type="KEGG" id="dph:EHF33_07670"/>
<proteinExistence type="predicted"/>
<dbReference type="Proteomes" id="UP000276417">
    <property type="component" value="Chromosome 1"/>
</dbReference>
<keyword evidence="2" id="KW-1185">Reference proteome</keyword>
<reference evidence="1 2" key="1">
    <citation type="submission" date="2018-11" db="EMBL/GenBank/DDBJ databases">
        <title>Deinococcus shelandsis sp. nov., isolated from South Shetland Islands soil of Antarctica.</title>
        <authorList>
            <person name="Tian J."/>
        </authorList>
    </citation>
    <scope>NUCLEOTIDE SEQUENCE [LARGE SCALE GENOMIC DNA]</scope>
    <source>
        <strain evidence="1 2">S14-83T</strain>
    </source>
</reference>
<dbReference type="AlphaFoldDB" id="A0A3G8YLY4"/>